<evidence type="ECO:0000313" key="1">
    <source>
        <dbReference type="Proteomes" id="UP000887564"/>
    </source>
</evidence>
<dbReference type="SUPFAM" id="SSF55666">
    <property type="entry name" value="Ribonuclease PH domain 2-like"/>
    <property type="match status" value="1"/>
</dbReference>
<dbReference type="InterPro" id="IPR036345">
    <property type="entry name" value="ExoRNase_PH_dom2_sf"/>
</dbReference>
<name>A0A914S9G1_PAREQ</name>
<evidence type="ECO:0000313" key="2">
    <source>
        <dbReference type="WBParaSite" id="PEQ_0001385901-mRNA-1"/>
    </source>
</evidence>
<protein>
    <submittedName>
        <fullName evidence="2">Uncharacterized protein</fullName>
    </submittedName>
</protein>
<reference evidence="2" key="1">
    <citation type="submission" date="2022-11" db="UniProtKB">
        <authorList>
            <consortium name="WormBaseParasite"/>
        </authorList>
    </citation>
    <scope>IDENTIFICATION</scope>
</reference>
<proteinExistence type="predicted"/>
<dbReference type="WBParaSite" id="PEQ_0001385901-mRNA-1">
    <property type="protein sequence ID" value="PEQ_0001385901-mRNA-1"/>
    <property type="gene ID" value="PEQ_0001385901"/>
</dbReference>
<sequence length="84" mass="9353">MNGIFCGICVAHCDDTLVLDPCRKIIINADSLFTFVFKSSAIDHKVNLLLVPTSRMPEVDISILRDVILEIAARVLRDLLRDGL</sequence>
<keyword evidence="1" id="KW-1185">Reference proteome</keyword>
<dbReference type="Proteomes" id="UP000887564">
    <property type="component" value="Unplaced"/>
</dbReference>
<organism evidence="1 2">
    <name type="scientific">Parascaris equorum</name>
    <name type="common">Equine roundworm</name>
    <dbReference type="NCBI Taxonomy" id="6256"/>
    <lineage>
        <taxon>Eukaryota</taxon>
        <taxon>Metazoa</taxon>
        <taxon>Ecdysozoa</taxon>
        <taxon>Nematoda</taxon>
        <taxon>Chromadorea</taxon>
        <taxon>Rhabditida</taxon>
        <taxon>Spirurina</taxon>
        <taxon>Ascaridomorpha</taxon>
        <taxon>Ascaridoidea</taxon>
        <taxon>Ascarididae</taxon>
        <taxon>Parascaris</taxon>
    </lineage>
</organism>
<accession>A0A914S9G1</accession>
<dbReference type="AlphaFoldDB" id="A0A914S9G1"/>